<dbReference type="CDD" id="cd03894">
    <property type="entry name" value="M20_ArgE"/>
    <property type="match status" value="1"/>
</dbReference>
<organism evidence="11 12">
    <name type="scientific">Marivivens donghaensis</name>
    <dbReference type="NCBI Taxonomy" id="1699413"/>
    <lineage>
        <taxon>Bacteria</taxon>
        <taxon>Pseudomonadati</taxon>
        <taxon>Pseudomonadota</taxon>
        <taxon>Alphaproteobacteria</taxon>
        <taxon>Rhodobacterales</taxon>
        <taxon>Paracoccaceae</taxon>
        <taxon>Marivivens group</taxon>
        <taxon>Marivivens</taxon>
    </lineage>
</organism>
<evidence type="ECO:0000256" key="9">
    <source>
        <dbReference type="ARBA" id="ARBA00023285"/>
    </source>
</evidence>
<evidence type="ECO:0000256" key="2">
    <source>
        <dbReference type="ARBA" id="ARBA00005691"/>
    </source>
</evidence>
<protein>
    <submittedName>
        <fullName evidence="11">Acetylornithine deacetylase</fullName>
        <ecNumber evidence="11">3.5.1.16</ecNumber>
    </submittedName>
</protein>
<keyword evidence="7 11" id="KW-0378">Hydrolase</keyword>
<gene>
    <name evidence="11" type="primary">argE</name>
    <name evidence="11" type="ORF">HCZ30_02260</name>
</gene>
<dbReference type="InterPro" id="IPR002933">
    <property type="entry name" value="Peptidase_M20"/>
</dbReference>
<dbReference type="GO" id="GO:0008777">
    <property type="term" value="F:acetylornithine deacetylase activity"/>
    <property type="evidence" value="ECO:0007669"/>
    <property type="project" value="UniProtKB-EC"/>
</dbReference>
<dbReference type="InterPro" id="IPR011650">
    <property type="entry name" value="Peptidase_M20_dimer"/>
</dbReference>
<evidence type="ECO:0000256" key="4">
    <source>
        <dbReference type="ARBA" id="ARBA00022571"/>
    </source>
</evidence>
<evidence type="ECO:0000256" key="8">
    <source>
        <dbReference type="ARBA" id="ARBA00022833"/>
    </source>
</evidence>
<comment type="cofactor">
    <cofactor evidence="1">
        <name>Zn(2+)</name>
        <dbReference type="ChEBI" id="CHEBI:29105"/>
    </cofactor>
</comment>
<keyword evidence="5" id="KW-0028">Amino-acid biosynthesis</keyword>
<dbReference type="InterPro" id="IPR010169">
    <property type="entry name" value="AcOrn-deacetyl"/>
</dbReference>
<evidence type="ECO:0000313" key="12">
    <source>
        <dbReference type="Proteomes" id="UP000709466"/>
    </source>
</evidence>
<dbReference type="NCBIfam" id="NF005710">
    <property type="entry name" value="PRK07522.1"/>
    <property type="match status" value="1"/>
</dbReference>
<dbReference type="InterPro" id="IPR050072">
    <property type="entry name" value="Peptidase_M20A"/>
</dbReference>
<dbReference type="SUPFAM" id="SSF53187">
    <property type="entry name" value="Zn-dependent exopeptidases"/>
    <property type="match status" value="1"/>
</dbReference>
<name>A0ABX0VU16_9RHOB</name>
<keyword evidence="8" id="KW-0862">Zinc</keyword>
<dbReference type="NCBIfam" id="TIGR01892">
    <property type="entry name" value="AcOrn-deacetyl"/>
    <property type="match status" value="1"/>
</dbReference>
<dbReference type="Pfam" id="PF07687">
    <property type="entry name" value="M20_dimer"/>
    <property type="match status" value="1"/>
</dbReference>
<dbReference type="EC" id="3.5.1.16" evidence="11"/>
<dbReference type="InterPro" id="IPR001261">
    <property type="entry name" value="ArgE/DapE_CS"/>
</dbReference>
<dbReference type="Pfam" id="PF01546">
    <property type="entry name" value="Peptidase_M20"/>
    <property type="match status" value="1"/>
</dbReference>
<dbReference type="Proteomes" id="UP000709466">
    <property type="component" value="Unassembled WGS sequence"/>
</dbReference>
<dbReference type="InterPro" id="IPR036264">
    <property type="entry name" value="Bact_exopeptidase_dim_dom"/>
</dbReference>
<keyword evidence="12" id="KW-1185">Reference proteome</keyword>
<dbReference type="PANTHER" id="PTHR43808:SF31">
    <property type="entry name" value="N-ACETYL-L-CITRULLINE DEACETYLASE"/>
    <property type="match status" value="1"/>
</dbReference>
<accession>A0ABX0VU16</accession>
<dbReference type="Gene3D" id="3.30.70.360">
    <property type="match status" value="1"/>
</dbReference>
<comment type="caution">
    <text evidence="11">The sequence shown here is derived from an EMBL/GenBank/DDBJ whole genome shotgun (WGS) entry which is preliminary data.</text>
</comment>
<dbReference type="RefSeq" id="WP_167636133.1">
    <property type="nucleotide sequence ID" value="NZ_JAATOP010000001.1"/>
</dbReference>
<dbReference type="SUPFAM" id="SSF55031">
    <property type="entry name" value="Bacterial exopeptidase dimerisation domain"/>
    <property type="match status" value="1"/>
</dbReference>
<keyword evidence="6" id="KW-0479">Metal-binding</keyword>
<sequence length="378" mass="40113">MDTIALLEKLIAFETVSAKSNLPLIDFVDEFLRSRGWTVDRIEDGEKAGLFCTLGPIASGGIILSAHSDVVPTDGQNWTKEAFQATRQDGRIYGRGATDMKGFLAAMLALAGRVKAEYLQAPLMLSISYDEEVGCVGMQNMIAHLPDHFKSAALCIVGEPTEMKVAIGHKGKSAMKAVCTGQAGHSSLAPKFVNAVQVAAAFARELDVLQTRMADRGAHDEAYDIPYSTFHVGSITGGSALNIVPDRAEVLFEFRHLAADKPEDLLSSIDAAAAKALAGFKNGAGIEIEVFNSYPGFDAAPESVGVQRAFALAENANPVKVAFGTEAGFFAQLGIPTVVCGPGSMSAQGHKPDEYIEESQLAACDDMLGRVLEALQLS</sequence>
<evidence type="ECO:0000256" key="5">
    <source>
        <dbReference type="ARBA" id="ARBA00022605"/>
    </source>
</evidence>
<proteinExistence type="inferred from homology"/>
<evidence type="ECO:0000313" key="11">
    <source>
        <dbReference type="EMBL" id="NIY71254.1"/>
    </source>
</evidence>
<dbReference type="PANTHER" id="PTHR43808">
    <property type="entry name" value="ACETYLORNITHINE DEACETYLASE"/>
    <property type="match status" value="1"/>
</dbReference>
<evidence type="ECO:0000256" key="1">
    <source>
        <dbReference type="ARBA" id="ARBA00001947"/>
    </source>
</evidence>
<keyword evidence="9" id="KW-0170">Cobalt</keyword>
<reference evidence="11 12" key="1">
    <citation type="submission" date="2020-03" db="EMBL/GenBank/DDBJ databases">
        <title>Bacterial isolates of synthetic phycosphere.</title>
        <authorList>
            <person name="Fu H."/>
            <person name="Moran M.A."/>
        </authorList>
    </citation>
    <scope>NUCLEOTIDE SEQUENCE [LARGE SCALE GENOMIC DNA]</scope>
    <source>
        <strain evidence="11 12">HF1</strain>
    </source>
</reference>
<keyword evidence="3" id="KW-0963">Cytoplasm</keyword>
<evidence type="ECO:0000259" key="10">
    <source>
        <dbReference type="Pfam" id="PF07687"/>
    </source>
</evidence>
<dbReference type="Gene3D" id="3.40.630.10">
    <property type="entry name" value="Zn peptidases"/>
    <property type="match status" value="1"/>
</dbReference>
<evidence type="ECO:0000256" key="3">
    <source>
        <dbReference type="ARBA" id="ARBA00022490"/>
    </source>
</evidence>
<dbReference type="EMBL" id="JAATOP010000001">
    <property type="protein sequence ID" value="NIY71254.1"/>
    <property type="molecule type" value="Genomic_DNA"/>
</dbReference>
<evidence type="ECO:0000256" key="7">
    <source>
        <dbReference type="ARBA" id="ARBA00022801"/>
    </source>
</evidence>
<feature type="domain" description="Peptidase M20 dimerisation" evidence="10">
    <location>
        <begin position="167"/>
        <end position="277"/>
    </location>
</feature>
<evidence type="ECO:0000256" key="6">
    <source>
        <dbReference type="ARBA" id="ARBA00022723"/>
    </source>
</evidence>
<comment type="similarity">
    <text evidence="2">Belongs to the peptidase M20A family. ArgE subfamily.</text>
</comment>
<dbReference type="PROSITE" id="PS00759">
    <property type="entry name" value="ARGE_DAPE_CPG2_2"/>
    <property type="match status" value="1"/>
</dbReference>
<keyword evidence="4" id="KW-0055">Arginine biosynthesis</keyword>